<evidence type="ECO:0000256" key="3">
    <source>
        <dbReference type="ARBA" id="ARBA00022729"/>
    </source>
</evidence>
<dbReference type="Pfam" id="PF01547">
    <property type="entry name" value="SBP_bac_1"/>
    <property type="match status" value="1"/>
</dbReference>
<evidence type="ECO:0000256" key="2">
    <source>
        <dbReference type="ARBA" id="ARBA00022448"/>
    </source>
</evidence>
<dbReference type="InterPro" id="IPR050490">
    <property type="entry name" value="Bact_solute-bd_prot1"/>
</dbReference>
<evidence type="ECO:0000313" key="4">
    <source>
        <dbReference type="EMBL" id="MPM41547.1"/>
    </source>
</evidence>
<organism evidence="4">
    <name type="scientific">bioreactor metagenome</name>
    <dbReference type="NCBI Taxonomy" id="1076179"/>
    <lineage>
        <taxon>unclassified sequences</taxon>
        <taxon>metagenomes</taxon>
        <taxon>ecological metagenomes</taxon>
    </lineage>
</organism>
<dbReference type="AlphaFoldDB" id="A0A644ZLF9"/>
<dbReference type="EMBL" id="VSSQ01009412">
    <property type="protein sequence ID" value="MPM41547.1"/>
    <property type="molecule type" value="Genomic_DNA"/>
</dbReference>
<dbReference type="InterPro" id="IPR006059">
    <property type="entry name" value="SBP"/>
</dbReference>
<protein>
    <recommendedName>
        <fullName evidence="5">ABC transporter-binding protein</fullName>
    </recommendedName>
</protein>
<evidence type="ECO:0000256" key="1">
    <source>
        <dbReference type="ARBA" id="ARBA00008520"/>
    </source>
</evidence>
<sequence length="409" mass="46066">MIHYIWNVVLPVQQRPTIFGMEETAVPIHLTGITWSHSRGYPPMVAVSQRYEELHPEIRITWEKRSLANFESQSIEDLAQRYDMLVLDHPWTGRAVASQILIPLNELLPPDFLEDQKRNSIGPSYRSYTMQGQQIALPIDGAAPVAVYRQDLLEKAGSKLPETWEDVLSLAGGRGVIFAGGPVYTLLDFFSLCATIAGGDETLYGEKELVPHAVGAEALERQRELVALCDRALFEMNPIQVYEEMSRADSPYLYSPFIFGYVNYFRPGYGERVLKAANVVSYHGTMLKTTLGGTGLAVSANAKNRKEIADFCQYVASEEIQRTLFFDAGGQPGYKTAWEDRWVNERSNGFFKDTADTLEHCSIRPRYNGYMDLQDQGGFIVQEYMKTGTDVKGALEKLNALYLKSRRGT</sequence>
<comment type="similarity">
    <text evidence="1">Belongs to the bacterial solute-binding protein 1 family.</text>
</comment>
<proteinExistence type="inferred from homology"/>
<evidence type="ECO:0008006" key="5">
    <source>
        <dbReference type="Google" id="ProtNLM"/>
    </source>
</evidence>
<accession>A0A644ZLF9</accession>
<dbReference type="PANTHER" id="PTHR43649:SF34">
    <property type="entry name" value="ABC TRANSPORTER PERIPLASMIC-BINDING PROTEIN YCJN-RELATED"/>
    <property type="match status" value="1"/>
</dbReference>
<reference evidence="4" key="1">
    <citation type="submission" date="2019-08" db="EMBL/GenBank/DDBJ databases">
        <authorList>
            <person name="Kucharzyk K."/>
            <person name="Murdoch R.W."/>
            <person name="Higgins S."/>
            <person name="Loffler F."/>
        </authorList>
    </citation>
    <scope>NUCLEOTIDE SEQUENCE</scope>
</reference>
<dbReference type="PANTHER" id="PTHR43649">
    <property type="entry name" value="ARABINOSE-BINDING PROTEIN-RELATED"/>
    <property type="match status" value="1"/>
</dbReference>
<keyword evidence="2" id="KW-0813">Transport</keyword>
<gene>
    <name evidence="4" type="ORF">SDC9_88202</name>
</gene>
<keyword evidence="3" id="KW-0732">Signal</keyword>
<dbReference type="SUPFAM" id="SSF53850">
    <property type="entry name" value="Periplasmic binding protein-like II"/>
    <property type="match status" value="1"/>
</dbReference>
<dbReference type="Gene3D" id="3.40.190.10">
    <property type="entry name" value="Periplasmic binding protein-like II"/>
    <property type="match status" value="2"/>
</dbReference>
<name>A0A644ZLF9_9ZZZZ</name>
<comment type="caution">
    <text evidence="4">The sequence shown here is derived from an EMBL/GenBank/DDBJ whole genome shotgun (WGS) entry which is preliminary data.</text>
</comment>